<dbReference type="EMBL" id="CYKH01001960">
    <property type="protein sequence ID" value="CUG91708.1"/>
    <property type="molecule type" value="Genomic_DNA"/>
</dbReference>
<evidence type="ECO:0000256" key="5">
    <source>
        <dbReference type="ARBA" id="ARBA00037982"/>
    </source>
</evidence>
<reference evidence="10" key="1">
    <citation type="submission" date="2015-09" db="EMBL/GenBank/DDBJ databases">
        <authorList>
            <consortium name="Pathogen Informatics"/>
        </authorList>
    </citation>
    <scope>NUCLEOTIDE SEQUENCE [LARGE SCALE GENOMIC DNA]</scope>
    <source>
        <strain evidence="10">Lake Konstanz</strain>
    </source>
</reference>
<dbReference type="GO" id="GO:0004672">
    <property type="term" value="F:protein kinase activity"/>
    <property type="evidence" value="ECO:0007669"/>
    <property type="project" value="InterPro"/>
</dbReference>
<dbReference type="SMART" id="SM00220">
    <property type="entry name" value="S_TKc"/>
    <property type="match status" value="1"/>
</dbReference>
<evidence type="ECO:0000256" key="1">
    <source>
        <dbReference type="ARBA" id="ARBA00022679"/>
    </source>
</evidence>
<keyword evidence="4" id="KW-0067">ATP-binding</keyword>
<feature type="transmembrane region" description="Helical" evidence="7">
    <location>
        <begin position="206"/>
        <end position="227"/>
    </location>
</feature>
<keyword evidence="7" id="KW-0472">Membrane</keyword>
<feature type="compositionally biased region" description="Low complexity" evidence="6">
    <location>
        <begin position="483"/>
        <end position="496"/>
    </location>
</feature>
<dbReference type="InterPro" id="IPR008271">
    <property type="entry name" value="Ser/Thr_kinase_AS"/>
</dbReference>
<dbReference type="Pfam" id="PF00069">
    <property type="entry name" value="Pkinase"/>
    <property type="match status" value="1"/>
</dbReference>
<dbReference type="Proteomes" id="UP000051952">
    <property type="component" value="Unassembled WGS sequence"/>
</dbReference>
<dbReference type="CDD" id="cd00180">
    <property type="entry name" value="PKc"/>
    <property type="match status" value="1"/>
</dbReference>
<feature type="domain" description="Protein kinase" evidence="8">
    <location>
        <begin position="261"/>
        <end position="694"/>
    </location>
</feature>
<evidence type="ECO:0000259" key="8">
    <source>
        <dbReference type="PROSITE" id="PS50011"/>
    </source>
</evidence>
<dbReference type="Gene3D" id="1.10.510.10">
    <property type="entry name" value="Transferase(Phosphotransferase) domain 1"/>
    <property type="match status" value="1"/>
</dbReference>
<dbReference type="OrthoDB" id="4062651at2759"/>
<evidence type="ECO:0000313" key="10">
    <source>
        <dbReference type="Proteomes" id="UP000051952"/>
    </source>
</evidence>
<keyword evidence="7" id="KW-0812">Transmembrane</keyword>
<dbReference type="Pfam" id="PF00024">
    <property type="entry name" value="PAN_1"/>
    <property type="match status" value="1"/>
</dbReference>
<evidence type="ECO:0000256" key="2">
    <source>
        <dbReference type="ARBA" id="ARBA00022741"/>
    </source>
</evidence>
<dbReference type="InterPro" id="IPR050339">
    <property type="entry name" value="CC_SR_Kinase"/>
</dbReference>
<organism evidence="9 10">
    <name type="scientific">Bodo saltans</name>
    <name type="common">Flagellated protozoan</name>
    <dbReference type="NCBI Taxonomy" id="75058"/>
    <lineage>
        <taxon>Eukaryota</taxon>
        <taxon>Discoba</taxon>
        <taxon>Euglenozoa</taxon>
        <taxon>Kinetoplastea</taxon>
        <taxon>Metakinetoplastina</taxon>
        <taxon>Eubodonida</taxon>
        <taxon>Bodonidae</taxon>
        <taxon>Bodo</taxon>
    </lineage>
</organism>
<dbReference type="GO" id="GO:0110031">
    <property type="term" value="P:negative regulation of G2/MI transition of meiotic cell cycle"/>
    <property type="evidence" value="ECO:0007669"/>
    <property type="project" value="TreeGrafter"/>
</dbReference>
<evidence type="ECO:0000313" key="9">
    <source>
        <dbReference type="EMBL" id="CUG91708.1"/>
    </source>
</evidence>
<name>A0A0S4JQX2_BODSA</name>
<evidence type="ECO:0000256" key="3">
    <source>
        <dbReference type="ARBA" id="ARBA00022777"/>
    </source>
</evidence>
<dbReference type="PROSITE" id="PS50011">
    <property type="entry name" value="PROTEIN_KINASE_DOM"/>
    <property type="match status" value="1"/>
</dbReference>
<feature type="compositionally biased region" description="Polar residues" evidence="6">
    <location>
        <begin position="288"/>
        <end position="316"/>
    </location>
</feature>
<dbReference type="GO" id="GO:0005634">
    <property type="term" value="C:nucleus"/>
    <property type="evidence" value="ECO:0007669"/>
    <property type="project" value="TreeGrafter"/>
</dbReference>
<feature type="region of interest" description="Disordered" evidence="6">
    <location>
        <begin position="693"/>
        <end position="764"/>
    </location>
</feature>
<comment type="similarity">
    <text evidence="5">Belongs to the protein kinase superfamily. Ser/Thr protein kinase family. GCN2 subfamily.</text>
</comment>
<dbReference type="InterPro" id="IPR011009">
    <property type="entry name" value="Kinase-like_dom_sf"/>
</dbReference>
<dbReference type="PROSITE" id="PS00108">
    <property type="entry name" value="PROTEIN_KINASE_ST"/>
    <property type="match status" value="1"/>
</dbReference>
<gene>
    <name evidence="9" type="ORF">BSAL_33670</name>
</gene>
<protein>
    <submittedName>
        <fullName evidence="9">Protein kinase, putative</fullName>
    </submittedName>
</protein>
<evidence type="ECO:0000256" key="7">
    <source>
        <dbReference type="SAM" id="Phobius"/>
    </source>
</evidence>
<keyword evidence="10" id="KW-1185">Reference proteome</keyword>
<evidence type="ECO:0000256" key="4">
    <source>
        <dbReference type="ARBA" id="ARBA00022840"/>
    </source>
</evidence>
<dbReference type="GO" id="GO:0005737">
    <property type="term" value="C:cytoplasm"/>
    <property type="evidence" value="ECO:0007669"/>
    <property type="project" value="TreeGrafter"/>
</dbReference>
<keyword evidence="7" id="KW-1133">Transmembrane helix</keyword>
<dbReference type="SUPFAM" id="SSF56112">
    <property type="entry name" value="Protein kinase-like (PK-like)"/>
    <property type="match status" value="1"/>
</dbReference>
<sequence>MQMWWGPEKAYQSPEWKYVELATNSASEISFINSSGVVDDRLGEYWHCMIPGVYVIYNDTVNDTINYFWGGCPGIPPENVVVECSAHGSCNEYIQECDCDAGWGCPACECYEGCEIIESSRGIGLSNVTYPEIHTATECCTKCQEAGHKCDAANYNYEEFTCQILTSLTSVVNYTGLHPFALVYSPTPTSSPAPIAPPPPRDTGRIILFIVVGIGAVLLLAVGLLAVRVLTGQQQHDAVLRLLKDKQKEGREGRGVFEGKYRVVRILGRGAFGIVYLVARKFPAPNGNVPSPSNAAGSMTKRTVSPQGYPGSSSILNEPLLGGGSSRPLMSAQGSSTYGAVSPKNSPALAPAHPLHNTNINSNTPIASSSVLSTSHGAAGPPPASPKVSTLSSVPRSTPHSSATQLHHVHQPELFAMKVIHCTNEEELGTAFAEFQSLRRLQGHENIVSVVDMFMTWEADTPGFQDPGLSPRDGPGSNNSIVSASEGSSDGDGATSNKSSHQQPPPTRYLCIVMEYMDEGTLEKAVKDDPVHFSKACVIMSILRQVIAGIAFSHRKNIIHRDLKPGNVLLSHEKSRAVLTDFGLARDLDQSITEKCGAGTLPFLAPEQMDHRVSKKSDIWSIACIGVAMAIAQRIAAPRAMFLLRSESHFEEMVRKDVEHLPMWLQDLLIRMLQAVPLDRPTAEECLAEFDANYDPSQPMPASPPADASCQPSREVSEMLLPPPHAHSHTMNPIHQMQQQDDTDTPVGSPPLPNPTITVDVDDS</sequence>
<keyword evidence="2" id="KW-0547">Nucleotide-binding</keyword>
<feature type="compositionally biased region" description="Polar residues" evidence="6">
    <location>
        <begin position="356"/>
        <end position="376"/>
    </location>
</feature>
<feature type="compositionally biased region" description="Polar residues" evidence="6">
    <location>
        <begin position="729"/>
        <end position="740"/>
    </location>
</feature>
<dbReference type="PANTHER" id="PTHR11042:SF190">
    <property type="entry name" value="MITOSIS INHIBITOR PROTEIN KINASE MIK1"/>
    <property type="match status" value="1"/>
</dbReference>
<feature type="region of interest" description="Disordered" evidence="6">
    <location>
        <begin position="462"/>
        <end position="506"/>
    </location>
</feature>
<dbReference type="GO" id="GO:0005524">
    <property type="term" value="F:ATP binding"/>
    <property type="evidence" value="ECO:0007669"/>
    <property type="project" value="UniProtKB-KW"/>
</dbReference>
<feature type="compositionally biased region" description="Polar residues" evidence="6">
    <location>
        <begin position="387"/>
        <end position="405"/>
    </location>
</feature>
<feature type="region of interest" description="Disordered" evidence="6">
    <location>
        <begin position="287"/>
        <end position="409"/>
    </location>
</feature>
<dbReference type="PANTHER" id="PTHR11042">
    <property type="entry name" value="EUKARYOTIC TRANSLATION INITIATION FACTOR 2-ALPHA KINASE EIF2-ALPHA KINASE -RELATED"/>
    <property type="match status" value="1"/>
</dbReference>
<accession>A0A0S4JQX2</accession>
<evidence type="ECO:0000256" key="6">
    <source>
        <dbReference type="SAM" id="MobiDB-lite"/>
    </source>
</evidence>
<proteinExistence type="inferred from homology"/>
<keyword evidence="1" id="KW-0808">Transferase</keyword>
<dbReference type="AlphaFoldDB" id="A0A0S4JQX2"/>
<feature type="compositionally biased region" description="Polar residues" evidence="6">
    <location>
        <begin position="332"/>
        <end position="345"/>
    </location>
</feature>
<dbReference type="InterPro" id="IPR000719">
    <property type="entry name" value="Prot_kinase_dom"/>
</dbReference>
<dbReference type="InterPro" id="IPR003609">
    <property type="entry name" value="Pan_app"/>
</dbReference>
<dbReference type="Gene3D" id="3.30.200.20">
    <property type="entry name" value="Phosphorylase Kinase, domain 1"/>
    <property type="match status" value="1"/>
</dbReference>
<dbReference type="VEuPathDB" id="TriTrypDB:BSAL_33670"/>
<keyword evidence="3 9" id="KW-0418">Kinase</keyword>